<dbReference type="AlphaFoldDB" id="A0A1Y1XC55"/>
<name>A0A1Y1XC55_9FUNG</name>
<sequence length="236" mass="27233">MKNINHKIYLFLLGGISALEELHFDKGERKHLIEHLYKSSKELLVPYFVGLTVFLTKTVPVICSFLELLFDRYKSTPIITKSVDVESIRYNNNISNRDIISTTGPSESSSFTRIDEDYPRESLVDTTLSLIQMLLLCFIDGLSIFKINDTKSCFNIVYSDISYKEFNLKIIEISPNKSFPSYIEEKYLCIISSIFFSGIYTLSHSKLESEVEDTLLLRISYIAYTILNSYEKFSIL</sequence>
<evidence type="ECO:0000313" key="3">
    <source>
        <dbReference type="Proteomes" id="UP000193944"/>
    </source>
</evidence>
<dbReference type="Proteomes" id="UP000193944">
    <property type="component" value="Unassembled WGS sequence"/>
</dbReference>
<dbReference type="OrthoDB" id="10590694at2759"/>
<evidence type="ECO:0000256" key="1">
    <source>
        <dbReference type="SAM" id="Phobius"/>
    </source>
</evidence>
<accession>A0A1Y1XC55</accession>
<dbReference type="EMBL" id="MCFG01000076">
    <property type="protein sequence ID" value="ORX83303.1"/>
    <property type="molecule type" value="Genomic_DNA"/>
</dbReference>
<organism evidence="2 3">
    <name type="scientific">Anaeromyces robustus</name>
    <dbReference type="NCBI Taxonomy" id="1754192"/>
    <lineage>
        <taxon>Eukaryota</taxon>
        <taxon>Fungi</taxon>
        <taxon>Fungi incertae sedis</taxon>
        <taxon>Chytridiomycota</taxon>
        <taxon>Chytridiomycota incertae sedis</taxon>
        <taxon>Neocallimastigomycetes</taxon>
        <taxon>Neocallimastigales</taxon>
        <taxon>Neocallimastigaceae</taxon>
        <taxon>Anaeromyces</taxon>
    </lineage>
</organism>
<protein>
    <submittedName>
        <fullName evidence="2">Uncharacterized protein</fullName>
    </submittedName>
</protein>
<comment type="caution">
    <text evidence="2">The sequence shown here is derived from an EMBL/GenBank/DDBJ whole genome shotgun (WGS) entry which is preliminary data.</text>
</comment>
<feature type="transmembrane region" description="Helical" evidence="1">
    <location>
        <begin position="48"/>
        <end position="70"/>
    </location>
</feature>
<reference evidence="2 3" key="2">
    <citation type="submission" date="2016-08" db="EMBL/GenBank/DDBJ databases">
        <title>Pervasive Adenine N6-methylation of Active Genes in Fungi.</title>
        <authorList>
            <consortium name="DOE Joint Genome Institute"/>
            <person name="Mondo S.J."/>
            <person name="Dannebaum R.O."/>
            <person name="Kuo R.C."/>
            <person name="Labutti K."/>
            <person name="Haridas S."/>
            <person name="Kuo A."/>
            <person name="Salamov A."/>
            <person name="Ahrendt S.R."/>
            <person name="Lipzen A."/>
            <person name="Sullivan W."/>
            <person name="Andreopoulos W.B."/>
            <person name="Clum A."/>
            <person name="Lindquist E."/>
            <person name="Daum C."/>
            <person name="Ramamoorthy G.K."/>
            <person name="Gryganskyi A."/>
            <person name="Culley D."/>
            <person name="Magnuson J.K."/>
            <person name="James T.Y."/>
            <person name="O'Malley M.A."/>
            <person name="Stajich J.E."/>
            <person name="Spatafora J.W."/>
            <person name="Visel A."/>
            <person name="Grigoriev I.V."/>
        </authorList>
    </citation>
    <scope>NUCLEOTIDE SEQUENCE [LARGE SCALE GENOMIC DNA]</scope>
    <source>
        <strain evidence="2 3">S4</strain>
    </source>
</reference>
<evidence type="ECO:0000313" key="2">
    <source>
        <dbReference type="EMBL" id="ORX83303.1"/>
    </source>
</evidence>
<proteinExistence type="predicted"/>
<keyword evidence="3" id="KW-1185">Reference proteome</keyword>
<keyword evidence="1" id="KW-0812">Transmembrane</keyword>
<keyword evidence="1" id="KW-0472">Membrane</keyword>
<reference evidence="2 3" key="1">
    <citation type="submission" date="2016-08" db="EMBL/GenBank/DDBJ databases">
        <title>A Parts List for Fungal Cellulosomes Revealed by Comparative Genomics.</title>
        <authorList>
            <consortium name="DOE Joint Genome Institute"/>
            <person name="Haitjema C.H."/>
            <person name="Gilmore S.P."/>
            <person name="Henske J.K."/>
            <person name="Solomon K.V."/>
            <person name="De Groot R."/>
            <person name="Kuo A."/>
            <person name="Mondo S.J."/>
            <person name="Salamov A.A."/>
            <person name="Labutti K."/>
            <person name="Zhao Z."/>
            <person name="Chiniquy J."/>
            <person name="Barry K."/>
            <person name="Brewer H.M."/>
            <person name="Purvine S.O."/>
            <person name="Wright A.T."/>
            <person name="Boxma B."/>
            <person name="Van Alen T."/>
            <person name="Hackstein J.H."/>
            <person name="Baker S.E."/>
            <person name="Grigoriev I.V."/>
            <person name="O'Malley M.A."/>
        </authorList>
    </citation>
    <scope>NUCLEOTIDE SEQUENCE [LARGE SCALE GENOMIC DNA]</scope>
    <source>
        <strain evidence="2 3">S4</strain>
    </source>
</reference>
<keyword evidence="1" id="KW-1133">Transmembrane helix</keyword>
<gene>
    <name evidence="2" type="ORF">BCR32DRAFT_278189</name>
</gene>